<protein>
    <recommendedName>
        <fullName evidence="4">t-SNARE coiled-coil homology domain-containing protein</fullName>
    </recommendedName>
</protein>
<proteinExistence type="predicted"/>
<keyword evidence="1" id="KW-0175">Coiled coil</keyword>
<dbReference type="STRING" id="92696.A0A4R0S2C6"/>
<dbReference type="AlphaFoldDB" id="A0A4R0S2C6"/>
<evidence type="ECO:0000256" key="1">
    <source>
        <dbReference type="SAM" id="Coils"/>
    </source>
</evidence>
<reference evidence="2 3" key="1">
    <citation type="submission" date="2018-11" db="EMBL/GenBank/DDBJ databases">
        <title>Genome assembly of Steccherinum ochraceum LE-BIN_3174, the white-rot fungus of the Steccherinaceae family (The Residual Polyporoid clade, Polyporales, Basidiomycota).</title>
        <authorList>
            <person name="Fedorova T.V."/>
            <person name="Glazunova O.A."/>
            <person name="Landesman E.O."/>
            <person name="Moiseenko K.V."/>
            <person name="Psurtseva N.V."/>
            <person name="Savinova O.S."/>
            <person name="Shakhova N.V."/>
            <person name="Tyazhelova T.V."/>
            <person name="Vasina D.V."/>
        </authorList>
    </citation>
    <scope>NUCLEOTIDE SEQUENCE [LARGE SCALE GENOMIC DNA]</scope>
    <source>
        <strain evidence="2 3">LE-BIN_3174</strain>
    </source>
</reference>
<evidence type="ECO:0000313" key="3">
    <source>
        <dbReference type="Proteomes" id="UP000292702"/>
    </source>
</evidence>
<name>A0A4R0S2C6_9APHY</name>
<dbReference type="SUPFAM" id="SSF58104">
    <property type="entry name" value="Methyl-accepting chemotaxis protein (MCP) signaling domain"/>
    <property type="match status" value="1"/>
</dbReference>
<feature type="coiled-coil region" evidence="1">
    <location>
        <begin position="91"/>
        <end position="167"/>
    </location>
</feature>
<dbReference type="EMBL" id="RWJN01000003">
    <property type="protein sequence ID" value="TCD71678.1"/>
    <property type="molecule type" value="Genomic_DNA"/>
</dbReference>
<evidence type="ECO:0000313" key="2">
    <source>
        <dbReference type="EMBL" id="TCD71678.1"/>
    </source>
</evidence>
<dbReference type="Proteomes" id="UP000292702">
    <property type="component" value="Unassembled WGS sequence"/>
</dbReference>
<evidence type="ECO:0008006" key="4">
    <source>
        <dbReference type="Google" id="ProtNLM"/>
    </source>
</evidence>
<gene>
    <name evidence="2" type="ORF">EIP91_005444</name>
</gene>
<accession>A0A4R0S2C6</accession>
<dbReference type="Gene3D" id="1.10.287.950">
    <property type="entry name" value="Methyl-accepting chemotaxis protein"/>
    <property type="match status" value="1"/>
</dbReference>
<organism evidence="2 3">
    <name type="scientific">Steccherinum ochraceum</name>
    <dbReference type="NCBI Taxonomy" id="92696"/>
    <lineage>
        <taxon>Eukaryota</taxon>
        <taxon>Fungi</taxon>
        <taxon>Dikarya</taxon>
        <taxon>Basidiomycota</taxon>
        <taxon>Agaricomycotina</taxon>
        <taxon>Agaricomycetes</taxon>
        <taxon>Polyporales</taxon>
        <taxon>Steccherinaceae</taxon>
        <taxon>Steccherinum</taxon>
    </lineage>
</organism>
<sequence>MHEAQILNALNALTASVANLHVMVAGIYHRIDLMQAPLSHQISSLKVSVLDTQLELNAVSDRTRALEGTVDEMNLEVLKNGMKAMEVWETVQDVKETVEKVEEVVVDVQETVDEMSGTVGEIQETVGEISSEQEEIKTTVEEVQETVNEVQEKVNEVQETVNGAQETVNEVQQFTADLPGRLDGVDKELALIRMRATNKALPPTGILFYPEGVRTHLLPRTKQQALDIDSTSS</sequence>
<comment type="caution">
    <text evidence="2">The sequence shown here is derived from an EMBL/GenBank/DDBJ whole genome shotgun (WGS) entry which is preliminary data.</text>
</comment>
<keyword evidence="3" id="KW-1185">Reference proteome</keyword>